<keyword evidence="5" id="KW-0963">Cytoplasm</keyword>
<evidence type="ECO:0000313" key="9">
    <source>
        <dbReference type="EMBL" id="BCS99243.1"/>
    </source>
</evidence>
<dbReference type="Pfam" id="PF00472">
    <property type="entry name" value="RF-1"/>
    <property type="match status" value="1"/>
</dbReference>
<dbReference type="PANTHER" id="PTHR43804">
    <property type="entry name" value="LD18447P"/>
    <property type="match status" value="1"/>
</dbReference>
<dbReference type="EMBL" id="AP024488">
    <property type="protein sequence ID" value="BCS99243.1"/>
    <property type="molecule type" value="Genomic_DNA"/>
</dbReference>
<dbReference type="Gene3D" id="3.30.70.1660">
    <property type="match status" value="2"/>
</dbReference>
<evidence type="ECO:0000256" key="6">
    <source>
        <dbReference type="NCBIfam" id="TIGR00019"/>
    </source>
</evidence>
<dbReference type="InterPro" id="IPR000352">
    <property type="entry name" value="Pep_chain_release_fac_I"/>
</dbReference>
<comment type="subcellular location">
    <subcellularLocation>
        <location evidence="5">Cytoplasm</location>
    </subcellularLocation>
</comment>
<dbReference type="PANTHER" id="PTHR43804:SF7">
    <property type="entry name" value="LD18447P"/>
    <property type="match status" value="1"/>
</dbReference>
<comment type="PTM">
    <text evidence="5">Methylated by PrmC. Methylation increases the termination efficiency of RF1.</text>
</comment>
<feature type="coiled-coil region" evidence="7">
    <location>
        <begin position="47"/>
        <end position="99"/>
    </location>
</feature>
<evidence type="ECO:0000313" key="10">
    <source>
        <dbReference type="Proteomes" id="UP001320148"/>
    </source>
</evidence>
<dbReference type="InterPro" id="IPR005139">
    <property type="entry name" value="PCRF"/>
</dbReference>
<keyword evidence="3 5" id="KW-0488">Methylation</keyword>
<sequence>MGQAKAMFNKLKGVEDRFIKLEQLLSDPAVVSDRVLYQKYIKEHGEISKLMEAYRRYKKIVADLEEARDLLTDDDPDMKEMAQEEIGPLEEQKAALEEELKILLIPKDPLDEKSVIVELRAGTGGDESALFAGDLFKMYTRYAESLGWAVEVMDSHASDVGGFKEVVFQVSGKGAYSSFKYESGVHRVQRVPATETQGRIHTSAVTVAVLPEAEDVELKIEPNELRIDIFRSSGPGGQSVNTTDSAVRITHIPSGITATCQDEKSQHKNREKAMKVLRSRVLDKMIQETEAKRSAERKGQIGSGDRSERIRTYNFPQGRMTDHRIGLTLYRLEAIMEGSIEEIISSLRTHAQAQALKNEQSL</sequence>
<keyword evidence="7" id="KW-0175">Coiled coil</keyword>
<evidence type="ECO:0000256" key="2">
    <source>
        <dbReference type="ARBA" id="ARBA00010835"/>
    </source>
</evidence>
<dbReference type="Gene3D" id="6.10.140.1950">
    <property type="match status" value="1"/>
</dbReference>
<dbReference type="InterPro" id="IPR045853">
    <property type="entry name" value="Pep_chain_release_fac_I_sf"/>
</dbReference>
<keyword evidence="10" id="KW-1185">Reference proteome</keyword>
<gene>
    <name evidence="5 9" type="primary">prfA</name>
    <name evidence="9" type="ORF">DSLASN_48750</name>
</gene>
<reference evidence="9 10" key="1">
    <citation type="submission" date="2021-02" db="EMBL/GenBank/DDBJ databases">
        <title>Complete genome of Desulfoluna sp. strain ASN36.</title>
        <authorList>
            <person name="Takahashi A."/>
            <person name="Kojima H."/>
            <person name="Fukui M."/>
        </authorList>
    </citation>
    <scope>NUCLEOTIDE SEQUENCE [LARGE SCALE GENOMIC DNA]</scope>
    <source>
        <strain evidence="9 10">ASN36</strain>
    </source>
</reference>
<dbReference type="InterPro" id="IPR004373">
    <property type="entry name" value="RF-1"/>
</dbReference>
<evidence type="ECO:0000256" key="1">
    <source>
        <dbReference type="ARBA" id="ARBA00002986"/>
    </source>
</evidence>
<dbReference type="NCBIfam" id="NF001859">
    <property type="entry name" value="PRK00591.1"/>
    <property type="match status" value="1"/>
</dbReference>
<dbReference type="NCBIfam" id="TIGR00019">
    <property type="entry name" value="prfA"/>
    <property type="match status" value="1"/>
</dbReference>
<dbReference type="SUPFAM" id="SSF75620">
    <property type="entry name" value="Release factor"/>
    <property type="match status" value="1"/>
</dbReference>
<proteinExistence type="inferred from homology"/>
<dbReference type="Gene3D" id="3.30.160.20">
    <property type="match status" value="1"/>
</dbReference>
<protein>
    <recommendedName>
        <fullName evidence="5 6">Peptide chain release factor 1</fullName>
        <shortName evidence="5">RF-1</shortName>
    </recommendedName>
</protein>
<keyword evidence="4 5" id="KW-0648">Protein biosynthesis</keyword>
<accession>A0ABM7PPV9</accession>
<evidence type="ECO:0000256" key="4">
    <source>
        <dbReference type="ARBA" id="ARBA00022917"/>
    </source>
</evidence>
<dbReference type="PROSITE" id="PS00745">
    <property type="entry name" value="RF_PROK_I"/>
    <property type="match status" value="1"/>
</dbReference>
<comment type="similarity">
    <text evidence="2 5">Belongs to the prokaryotic/mitochondrial release factor family.</text>
</comment>
<name>A0ABM7PPV9_9BACT</name>
<evidence type="ECO:0000256" key="7">
    <source>
        <dbReference type="SAM" id="Coils"/>
    </source>
</evidence>
<comment type="function">
    <text evidence="1 5">Peptide chain release factor 1 directs the termination of translation in response to the peptide chain termination codons UAG and UAA.</text>
</comment>
<dbReference type="Proteomes" id="UP001320148">
    <property type="component" value="Chromosome"/>
</dbReference>
<dbReference type="SMART" id="SM00937">
    <property type="entry name" value="PCRF"/>
    <property type="match status" value="1"/>
</dbReference>
<dbReference type="Pfam" id="PF03462">
    <property type="entry name" value="PCRF"/>
    <property type="match status" value="1"/>
</dbReference>
<organism evidence="9 10">
    <name type="scientific">Desulfoluna limicola</name>
    <dbReference type="NCBI Taxonomy" id="2810562"/>
    <lineage>
        <taxon>Bacteria</taxon>
        <taxon>Pseudomonadati</taxon>
        <taxon>Thermodesulfobacteriota</taxon>
        <taxon>Desulfobacteria</taxon>
        <taxon>Desulfobacterales</taxon>
        <taxon>Desulfolunaceae</taxon>
        <taxon>Desulfoluna</taxon>
    </lineage>
</organism>
<feature type="domain" description="Prokaryotic-type class I peptide chain release factors" evidence="8">
    <location>
        <begin position="231"/>
        <end position="247"/>
    </location>
</feature>
<evidence type="ECO:0000256" key="5">
    <source>
        <dbReference type="HAMAP-Rule" id="MF_00093"/>
    </source>
</evidence>
<evidence type="ECO:0000256" key="3">
    <source>
        <dbReference type="ARBA" id="ARBA00022481"/>
    </source>
</evidence>
<feature type="modified residue" description="N5-methylglutamine" evidence="5">
    <location>
        <position position="238"/>
    </location>
</feature>
<dbReference type="HAMAP" id="MF_00093">
    <property type="entry name" value="Rel_fac_1"/>
    <property type="match status" value="1"/>
</dbReference>
<dbReference type="InterPro" id="IPR050057">
    <property type="entry name" value="Prokaryotic/Mito_RF"/>
</dbReference>
<evidence type="ECO:0000259" key="8">
    <source>
        <dbReference type="PROSITE" id="PS00745"/>
    </source>
</evidence>